<evidence type="ECO:0000313" key="2">
    <source>
        <dbReference type="Proteomes" id="UP001234178"/>
    </source>
</evidence>
<protein>
    <submittedName>
        <fullName evidence="1">Uncharacterized protein</fullName>
    </submittedName>
</protein>
<organism evidence="1 2">
    <name type="scientific">Daphnia magna</name>
    <dbReference type="NCBI Taxonomy" id="35525"/>
    <lineage>
        <taxon>Eukaryota</taxon>
        <taxon>Metazoa</taxon>
        <taxon>Ecdysozoa</taxon>
        <taxon>Arthropoda</taxon>
        <taxon>Crustacea</taxon>
        <taxon>Branchiopoda</taxon>
        <taxon>Diplostraca</taxon>
        <taxon>Cladocera</taxon>
        <taxon>Anomopoda</taxon>
        <taxon>Daphniidae</taxon>
        <taxon>Daphnia</taxon>
    </lineage>
</organism>
<sequence length="91" mass="10125">MNYPRRTSCYSKNGELLLCCSTRLATQPEKGSNNCPIIGQLNEAKSSTNSTAQKMRFTNETIANLNPIKCRSTSKRIAPERGICSLDRLDL</sequence>
<evidence type="ECO:0000313" key="1">
    <source>
        <dbReference type="EMBL" id="KAK4011997.1"/>
    </source>
</evidence>
<dbReference type="Proteomes" id="UP001234178">
    <property type="component" value="Unassembled WGS sequence"/>
</dbReference>
<name>A0ABQ9ZGD8_9CRUS</name>
<dbReference type="EMBL" id="JAOYFB010000003">
    <property type="protein sequence ID" value="KAK4011997.1"/>
    <property type="molecule type" value="Genomic_DNA"/>
</dbReference>
<comment type="caution">
    <text evidence="1">The sequence shown here is derived from an EMBL/GenBank/DDBJ whole genome shotgun (WGS) entry which is preliminary data.</text>
</comment>
<accession>A0ABQ9ZGD8</accession>
<reference evidence="1 2" key="1">
    <citation type="journal article" date="2023" name="Nucleic Acids Res.">
        <title>The hologenome of Daphnia magna reveals possible DNA methylation and microbiome-mediated evolution of the host genome.</title>
        <authorList>
            <person name="Chaturvedi A."/>
            <person name="Li X."/>
            <person name="Dhandapani V."/>
            <person name="Marshall H."/>
            <person name="Kissane S."/>
            <person name="Cuenca-Cambronero M."/>
            <person name="Asole G."/>
            <person name="Calvet F."/>
            <person name="Ruiz-Romero M."/>
            <person name="Marangio P."/>
            <person name="Guigo R."/>
            <person name="Rago D."/>
            <person name="Mirbahai L."/>
            <person name="Eastwood N."/>
            <person name="Colbourne J.K."/>
            <person name="Zhou J."/>
            <person name="Mallon E."/>
            <person name="Orsini L."/>
        </authorList>
    </citation>
    <scope>NUCLEOTIDE SEQUENCE [LARGE SCALE GENOMIC DNA]</scope>
    <source>
        <strain evidence="1">LRV0_1</strain>
    </source>
</reference>
<keyword evidence="2" id="KW-1185">Reference proteome</keyword>
<gene>
    <name evidence="1" type="ORF">OUZ56_021099</name>
</gene>
<proteinExistence type="predicted"/>